<proteinExistence type="predicted"/>
<accession>A0ABR9EID2</accession>
<reference evidence="1 2" key="1">
    <citation type="submission" date="2015-03" db="EMBL/GenBank/DDBJ databases">
        <title>Genome sequence of Pseudoalteromonas aurantia.</title>
        <authorList>
            <person name="Xie B.-B."/>
            <person name="Rong J.-C."/>
            <person name="Qin Q.-L."/>
            <person name="Zhang Y.-Z."/>
        </authorList>
    </citation>
    <scope>NUCLEOTIDE SEQUENCE [LARGE SCALE GENOMIC DNA]</scope>
    <source>
        <strain evidence="1 2">208</strain>
    </source>
</reference>
<name>A0ABR9EID2_9GAMM</name>
<sequence>MTTNIIEVVKFELASGVTEQDFMLANEEFETFLNAQPGLLYRSLAKQQNSSVYIDVVYWNTLNDATRVQQAFYDSPHCKKFMQLINEDSVELTHNRVIAQTACTN</sequence>
<evidence type="ECO:0000313" key="1">
    <source>
        <dbReference type="EMBL" id="MBE0370768.1"/>
    </source>
</evidence>
<evidence type="ECO:0008006" key="3">
    <source>
        <dbReference type="Google" id="ProtNLM"/>
    </source>
</evidence>
<organism evidence="1 2">
    <name type="scientific">Pseudoalteromonas aurantia 208</name>
    <dbReference type="NCBI Taxonomy" id="1314867"/>
    <lineage>
        <taxon>Bacteria</taxon>
        <taxon>Pseudomonadati</taxon>
        <taxon>Pseudomonadota</taxon>
        <taxon>Gammaproteobacteria</taxon>
        <taxon>Alteromonadales</taxon>
        <taxon>Pseudoalteromonadaceae</taxon>
        <taxon>Pseudoalteromonas</taxon>
    </lineage>
</organism>
<evidence type="ECO:0000313" key="2">
    <source>
        <dbReference type="Proteomes" id="UP000615755"/>
    </source>
</evidence>
<dbReference type="EMBL" id="AQGV01000015">
    <property type="protein sequence ID" value="MBE0370768.1"/>
    <property type="molecule type" value="Genomic_DNA"/>
</dbReference>
<dbReference type="InterPro" id="IPR011008">
    <property type="entry name" value="Dimeric_a/b-barrel"/>
</dbReference>
<dbReference type="SUPFAM" id="SSF54909">
    <property type="entry name" value="Dimeric alpha+beta barrel"/>
    <property type="match status" value="1"/>
</dbReference>
<dbReference type="RefSeq" id="WP_192509819.1">
    <property type="nucleotide sequence ID" value="NZ_AQGV01000015.1"/>
</dbReference>
<dbReference type="Proteomes" id="UP000615755">
    <property type="component" value="Unassembled WGS sequence"/>
</dbReference>
<keyword evidence="2" id="KW-1185">Reference proteome</keyword>
<protein>
    <recommendedName>
        <fullName evidence="3">ABM domain-containing protein</fullName>
    </recommendedName>
</protein>
<gene>
    <name evidence="1" type="ORF">PAUR_b0867</name>
</gene>
<comment type="caution">
    <text evidence="1">The sequence shown here is derived from an EMBL/GenBank/DDBJ whole genome shotgun (WGS) entry which is preliminary data.</text>
</comment>